<dbReference type="InterPro" id="IPR043504">
    <property type="entry name" value="Peptidase_S1_PA_chymotrypsin"/>
</dbReference>
<feature type="domain" description="Peptidase S1" evidence="4">
    <location>
        <begin position="35"/>
        <end position="276"/>
    </location>
</feature>
<evidence type="ECO:0000256" key="3">
    <source>
        <dbReference type="SAM" id="SignalP"/>
    </source>
</evidence>
<evidence type="ECO:0000313" key="6">
    <source>
        <dbReference type="RefSeq" id="XP_041435069.1"/>
    </source>
</evidence>
<dbReference type="Gene3D" id="2.40.10.10">
    <property type="entry name" value="Trypsin-like serine proteases"/>
    <property type="match status" value="2"/>
</dbReference>
<feature type="chain" id="PRO_5035199716" evidence="3">
    <location>
        <begin position="21"/>
        <end position="358"/>
    </location>
</feature>
<keyword evidence="1" id="KW-1015">Disulfide bond</keyword>
<dbReference type="InterPro" id="IPR009003">
    <property type="entry name" value="Peptidase_S1_PA"/>
</dbReference>
<dbReference type="Proteomes" id="UP000186698">
    <property type="component" value="Chromosome 9_10S"/>
</dbReference>
<dbReference type="KEGG" id="xla:779376"/>
<dbReference type="GO" id="GO:0006508">
    <property type="term" value="P:proteolysis"/>
    <property type="evidence" value="ECO:0007669"/>
    <property type="project" value="UniProtKB-KW"/>
</dbReference>
<keyword evidence="3" id="KW-0732">Signal</keyword>
<dbReference type="CTD" id="779376"/>
<dbReference type="PROSITE" id="PS50240">
    <property type="entry name" value="TRYPSIN_DOM"/>
    <property type="match status" value="1"/>
</dbReference>
<dbReference type="PANTHER" id="PTHR24253">
    <property type="entry name" value="TRANSMEMBRANE PROTEASE SERINE"/>
    <property type="match status" value="1"/>
</dbReference>
<evidence type="ECO:0000313" key="5">
    <source>
        <dbReference type="Proteomes" id="UP000186698"/>
    </source>
</evidence>
<reference evidence="6" key="1">
    <citation type="submission" date="2025-08" db="UniProtKB">
        <authorList>
            <consortium name="RefSeq"/>
        </authorList>
    </citation>
    <scope>IDENTIFICATION</scope>
    <source>
        <strain evidence="6">J_2021</strain>
        <tissue evidence="6">Erythrocytes</tissue>
    </source>
</reference>
<proteinExistence type="predicted"/>
<dbReference type="FunFam" id="2.40.10.10:FF:000039">
    <property type="entry name" value="Brain-specific serine protease 4"/>
    <property type="match status" value="1"/>
</dbReference>
<dbReference type="SMART" id="SM00020">
    <property type="entry name" value="Tryp_SPc"/>
    <property type="match status" value="1"/>
</dbReference>
<protein>
    <submittedName>
        <fullName evidence="6">Epidermis specific serine protease S homeolog</fullName>
    </submittedName>
</protein>
<dbReference type="PRINTS" id="PR00722">
    <property type="entry name" value="CHYMOTRYPSIN"/>
</dbReference>
<name>A0A8J1M058_XENLA</name>
<dbReference type="CDD" id="cd00190">
    <property type="entry name" value="Tryp_SPc"/>
    <property type="match status" value="1"/>
</dbReference>
<dbReference type="AlphaFoldDB" id="A0A8J1M058"/>
<dbReference type="GO" id="GO:0004252">
    <property type="term" value="F:serine-type endopeptidase activity"/>
    <property type="evidence" value="ECO:0007669"/>
    <property type="project" value="InterPro"/>
</dbReference>
<dbReference type="GO" id="GO:0005886">
    <property type="term" value="C:plasma membrane"/>
    <property type="evidence" value="ECO:0000318"/>
    <property type="project" value="GO_Central"/>
</dbReference>
<dbReference type="InterPro" id="IPR001254">
    <property type="entry name" value="Trypsin_dom"/>
</dbReference>
<dbReference type="PROSITE" id="PS00135">
    <property type="entry name" value="TRYPSIN_SER"/>
    <property type="match status" value="1"/>
</dbReference>
<dbReference type="InterPro" id="IPR018114">
    <property type="entry name" value="TRYPSIN_HIS"/>
</dbReference>
<evidence type="ECO:0000256" key="2">
    <source>
        <dbReference type="RuleBase" id="RU363034"/>
    </source>
</evidence>
<dbReference type="OrthoDB" id="10002959at2759"/>
<keyword evidence="2" id="KW-0720">Serine protease</keyword>
<dbReference type="SUPFAM" id="SSF50494">
    <property type="entry name" value="Trypsin-like serine proteases"/>
    <property type="match status" value="1"/>
</dbReference>
<sequence>MLRYLSFLLIFIHNQVSIVAKTTSACGVPVVSDRIVGGMDSKKGEWPWQISLTYKNDFLCGGSLIADSWVLTAAHCFDSLEASYYNVYLGAHQLSALGNSTVTRGVKRIIKHPDFQYEGSSGDIALIELEKPVTFTPYILPVCLPSHNVQFAAGSMCWVTGWGNIQAGAPLSSPKTLQKAEVGIIDRSSCETMYKSSLGYSTGVDFIQKDMVCAGYKEGQVDACQGDSGGPLVFNVNNVWLQLGIVSWGFGCAEPDRPGVYTKVQFYQDWLKTNVPLLMFSEGGPSVGSSGVASTTMSETESMTMSNSIAFSLSPSTISTVLGVNETKTIDNEAQIHSCSLFTVALNFFIYLSIRFFA</sequence>
<dbReference type="InterPro" id="IPR033116">
    <property type="entry name" value="TRYPSIN_SER"/>
</dbReference>
<gene>
    <name evidence="6" type="primary">xepsin.S</name>
</gene>
<feature type="signal peptide" evidence="3">
    <location>
        <begin position="1"/>
        <end position="20"/>
    </location>
</feature>
<dbReference type="GO" id="GO:0008236">
    <property type="term" value="F:serine-type peptidase activity"/>
    <property type="evidence" value="ECO:0000318"/>
    <property type="project" value="GO_Central"/>
</dbReference>
<organism evidence="5 6">
    <name type="scientific">Xenopus laevis</name>
    <name type="common">African clawed frog</name>
    <dbReference type="NCBI Taxonomy" id="8355"/>
    <lineage>
        <taxon>Eukaryota</taxon>
        <taxon>Metazoa</taxon>
        <taxon>Chordata</taxon>
        <taxon>Craniata</taxon>
        <taxon>Vertebrata</taxon>
        <taxon>Euteleostomi</taxon>
        <taxon>Amphibia</taxon>
        <taxon>Batrachia</taxon>
        <taxon>Anura</taxon>
        <taxon>Pipoidea</taxon>
        <taxon>Pipidae</taxon>
        <taxon>Xenopodinae</taxon>
        <taxon>Xenopus</taxon>
        <taxon>Xenopus</taxon>
    </lineage>
</organism>
<dbReference type="GeneID" id="779376"/>
<dbReference type="PANTHER" id="PTHR24253:SF170">
    <property type="entry name" value="PEPTIDASE S1 DOMAIN-CONTAINING PROTEIN"/>
    <property type="match status" value="1"/>
</dbReference>
<dbReference type="RefSeq" id="XP_041435069.1">
    <property type="nucleotide sequence ID" value="XM_041579135.1"/>
</dbReference>
<evidence type="ECO:0000256" key="1">
    <source>
        <dbReference type="ARBA" id="ARBA00023157"/>
    </source>
</evidence>
<keyword evidence="2 6" id="KW-0645">Protease</keyword>
<keyword evidence="5" id="KW-1185">Reference proteome</keyword>
<dbReference type="InterPro" id="IPR001314">
    <property type="entry name" value="Peptidase_S1A"/>
</dbReference>
<keyword evidence="2" id="KW-0378">Hydrolase</keyword>
<dbReference type="Pfam" id="PF00089">
    <property type="entry name" value="Trypsin"/>
    <property type="match status" value="1"/>
</dbReference>
<accession>A0A8J1M058</accession>
<evidence type="ECO:0000259" key="4">
    <source>
        <dbReference type="PROSITE" id="PS50240"/>
    </source>
</evidence>
<dbReference type="PROSITE" id="PS00134">
    <property type="entry name" value="TRYPSIN_HIS"/>
    <property type="match status" value="1"/>
</dbReference>